<accession>A0A1H4DKA6</accession>
<dbReference type="EMBL" id="FNRF01000004">
    <property type="protein sequence ID" value="SEA72986.1"/>
    <property type="molecule type" value="Genomic_DNA"/>
</dbReference>
<dbReference type="Pfam" id="PF00534">
    <property type="entry name" value="Glycos_transf_1"/>
    <property type="match status" value="1"/>
</dbReference>
<name>A0A1H4DKA6_XYLRU</name>
<feature type="domain" description="Glycosyl transferase family 1" evidence="1">
    <location>
        <begin position="223"/>
        <end position="380"/>
    </location>
</feature>
<proteinExistence type="predicted"/>
<dbReference type="Proteomes" id="UP000182257">
    <property type="component" value="Unassembled WGS sequence"/>
</dbReference>
<dbReference type="AlphaFoldDB" id="A0A1H4DKA6"/>
<reference evidence="2 3" key="1">
    <citation type="submission" date="2016-10" db="EMBL/GenBank/DDBJ databases">
        <authorList>
            <person name="de Groot N.N."/>
        </authorList>
    </citation>
    <scope>NUCLEOTIDE SEQUENCE [LARGE SCALE GENOMIC DNA]</scope>
    <source>
        <strain evidence="2 3">D31d</strain>
    </source>
</reference>
<organism evidence="2 3">
    <name type="scientific">Xylanibacter ruminicola</name>
    <name type="common">Prevotella ruminicola</name>
    <dbReference type="NCBI Taxonomy" id="839"/>
    <lineage>
        <taxon>Bacteria</taxon>
        <taxon>Pseudomonadati</taxon>
        <taxon>Bacteroidota</taxon>
        <taxon>Bacteroidia</taxon>
        <taxon>Bacteroidales</taxon>
        <taxon>Prevotellaceae</taxon>
        <taxon>Xylanibacter</taxon>
    </lineage>
</organism>
<keyword evidence="2" id="KW-0808">Transferase</keyword>
<dbReference type="PANTHER" id="PTHR12526:SF628">
    <property type="entry name" value="MANNOSYLGLUCOSYLGLYCERATE SYNTHASE"/>
    <property type="match status" value="1"/>
</dbReference>
<dbReference type="Gene3D" id="3.40.50.2000">
    <property type="entry name" value="Glycogen Phosphorylase B"/>
    <property type="match status" value="2"/>
</dbReference>
<dbReference type="InterPro" id="IPR001296">
    <property type="entry name" value="Glyco_trans_1"/>
</dbReference>
<dbReference type="SUPFAM" id="SSF53756">
    <property type="entry name" value="UDP-Glycosyltransferase/glycogen phosphorylase"/>
    <property type="match status" value="1"/>
</dbReference>
<dbReference type="CDD" id="cd03811">
    <property type="entry name" value="GT4_GT28_WabH-like"/>
    <property type="match status" value="1"/>
</dbReference>
<protein>
    <submittedName>
        <fullName evidence="2">Glycosyl transferases group 1</fullName>
    </submittedName>
</protein>
<dbReference type="PANTHER" id="PTHR12526">
    <property type="entry name" value="GLYCOSYLTRANSFERASE"/>
    <property type="match status" value="1"/>
</dbReference>
<evidence type="ECO:0000313" key="3">
    <source>
        <dbReference type="Proteomes" id="UP000182257"/>
    </source>
</evidence>
<evidence type="ECO:0000259" key="1">
    <source>
        <dbReference type="Pfam" id="PF00534"/>
    </source>
</evidence>
<sequence length="400" mass="45675">MHYMEIGGAEISLIGLLQAIDYSLYDVDLFIHSHQGELMQFIPKEVNLLPEIKSYSYIERPLTDALRNGEWKIVYGRLMAKWQFVGYLKRKNPKDGSAALQYVARNIEPYLTSLYDYGEYDLAVSFLHPHNYVLSKVKAKKKICWIHTDYSTIDVDTELELPIWLGYDHIMSISSEASKAFLKVFPSLSSKVMIMENILSPRFVLGRSELMLQSEVEKEMPREDNLVRLLSVGRFSEAKNYDNVPDICKRVNALLFDLNTSLSVKWYIIGYGDESLIHQKIAESGMEKNVIILGKRSNPYPYIKACDIYVQPSRYEGKSVTVREAQMLGKPVAVTNYATAASQIKDGVDGCIVPMDNEGCARGLAEFILDKELQNDIVDYLQTHDYGNESEIEKLYKLIP</sequence>
<dbReference type="GO" id="GO:0016757">
    <property type="term" value="F:glycosyltransferase activity"/>
    <property type="evidence" value="ECO:0007669"/>
    <property type="project" value="InterPro"/>
</dbReference>
<gene>
    <name evidence="2" type="ORF">SAMN05216462_2367</name>
</gene>
<evidence type="ECO:0000313" key="2">
    <source>
        <dbReference type="EMBL" id="SEA72986.1"/>
    </source>
</evidence>